<gene>
    <name evidence="7" type="ORF">BRAN1462_LOCUS47310</name>
</gene>
<feature type="transmembrane region" description="Helical" evidence="5">
    <location>
        <begin position="205"/>
        <end position="225"/>
    </location>
</feature>
<proteinExistence type="predicted"/>
<dbReference type="InterPro" id="IPR018490">
    <property type="entry name" value="cNMP-bd_dom_sf"/>
</dbReference>
<protein>
    <recommendedName>
        <fullName evidence="6">Ion transport domain-containing protein</fullName>
    </recommendedName>
</protein>
<evidence type="ECO:0000259" key="6">
    <source>
        <dbReference type="Pfam" id="PF00520"/>
    </source>
</evidence>
<dbReference type="Gene3D" id="2.60.120.10">
    <property type="entry name" value="Jelly Rolls"/>
    <property type="match status" value="1"/>
</dbReference>
<feature type="transmembrane region" description="Helical" evidence="5">
    <location>
        <begin position="125"/>
        <end position="150"/>
    </location>
</feature>
<evidence type="ECO:0000313" key="7">
    <source>
        <dbReference type="EMBL" id="CAD9625232.1"/>
    </source>
</evidence>
<reference evidence="7" key="1">
    <citation type="submission" date="2021-01" db="EMBL/GenBank/DDBJ databases">
        <authorList>
            <person name="Corre E."/>
            <person name="Pelletier E."/>
            <person name="Niang G."/>
            <person name="Scheremetjew M."/>
            <person name="Finn R."/>
            <person name="Kale V."/>
            <person name="Holt S."/>
            <person name="Cochrane G."/>
            <person name="Meng A."/>
            <person name="Brown T."/>
            <person name="Cohen L."/>
        </authorList>
    </citation>
    <scope>NUCLEOTIDE SEQUENCE</scope>
    <source>
        <strain evidence="7">RCC3387</strain>
    </source>
</reference>
<sequence>MVVIPLGAYELPETGFFKQMEICNTVIWTIDIVFSCFKGYEAKGVVEMHPKSILKNYAKGWFWFDISIVSVDWVLFVVEEGDVVDFLRFTRFRRAIRLLRLARLLKHGQKLLAVTKHVQSEEWLVILRIVWLMIILLAINHFISCAWYAIGMEKFYTETWTKYAFSDDLESHDFAYRYFTSFHWSMTQFSPASMEVRPHNTMERIFNIIMILLGLLMFSSFVSNMTNGMTFLTKRNYEKRQEREALMHYMNAKDLSLELRGDITLYFSAKTNRQRFVVKESDIGALKNLPETLLEQMHIEVHMPVFHTHPLFANLHAEDPGLLHRVCHHAMSDKTLLVGEEMFRFGVRATCMSFMISGSGKYMMGYGEEAPIEVHARQWISEACLWVMWDHRGRLQTTSVCEYSELNSMAFQTLMTRFLCLTELQRYARLYAHHAARENGGAEHVTDLWGQRMRIIDLVQKAFRPDEADADNPASKVLHLWRGDEFTTERLFTEWKSLWKREMQMRQPGLVNWFKRWYHRARTSRLGIFLRWSITGKAH</sequence>
<feature type="domain" description="Ion transport" evidence="6">
    <location>
        <begin position="2"/>
        <end position="234"/>
    </location>
</feature>
<organism evidence="7">
    <name type="scientific">Zooxanthella nutricula</name>
    <dbReference type="NCBI Taxonomy" id="1333877"/>
    <lineage>
        <taxon>Eukaryota</taxon>
        <taxon>Sar</taxon>
        <taxon>Alveolata</taxon>
        <taxon>Dinophyceae</taxon>
        <taxon>Peridiniales</taxon>
        <taxon>Peridiniales incertae sedis</taxon>
        <taxon>Zooxanthella</taxon>
    </lineage>
</organism>
<dbReference type="GO" id="GO:0005249">
    <property type="term" value="F:voltage-gated potassium channel activity"/>
    <property type="evidence" value="ECO:0007669"/>
    <property type="project" value="TreeGrafter"/>
</dbReference>
<dbReference type="GO" id="GO:0005886">
    <property type="term" value="C:plasma membrane"/>
    <property type="evidence" value="ECO:0007669"/>
    <property type="project" value="TreeGrafter"/>
</dbReference>
<keyword evidence="4 5" id="KW-0472">Membrane</keyword>
<dbReference type="SUPFAM" id="SSF51206">
    <property type="entry name" value="cAMP-binding domain-like"/>
    <property type="match status" value="1"/>
</dbReference>
<dbReference type="InterPro" id="IPR005821">
    <property type="entry name" value="Ion_trans_dom"/>
</dbReference>
<dbReference type="Gene3D" id="1.10.287.70">
    <property type="match status" value="1"/>
</dbReference>
<dbReference type="AlphaFoldDB" id="A0A7S2M5F3"/>
<evidence type="ECO:0000256" key="4">
    <source>
        <dbReference type="ARBA" id="ARBA00023136"/>
    </source>
</evidence>
<evidence type="ECO:0000256" key="5">
    <source>
        <dbReference type="SAM" id="Phobius"/>
    </source>
</evidence>
<dbReference type="GO" id="GO:0042391">
    <property type="term" value="P:regulation of membrane potential"/>
    <property type="evidence" value="ECO:0007669"/>
    <property type="project" value="TreeGrafter"/>
</dbReference>
<name>A0A7S2M5F3_9DINO</name>
<keyword evidence="3 5" id="KW-1133">Transmembrane helix</keyword>
<dbReference type="PANTHER" id="PTHR10217:SF435">
    <property type="entry name" value="POTASSIUM VOLTAGE-GATED CHANNEL PROTEIN EAG"/>
    <property type="match status" value="1"/>
</dbReference>
<keyword evidence="2 5" id="KW-0812">Transmembrane</keyword>
<evidence type="ECO:0000256" key="3">
    <source>
        <dbReference type="ARBA" id="ARBA00022989"/>
    </source>
</evidence>
<dbReference type="Pfam" id="PF00520">
    <property type="entry name" value="Ion_trans"/>
    <property type="match status" value="1"/>
</dbReference>
<evidence type="ECO:0000256" key="2">
    <source>
        <dbReference type="ARBA" id="ARBA00022692"/>
    </source>
</evidence>
<accession>A0A7S2M5F3</accession>
<dbReference type="SUPFAM" id="SSF81324">
    <property type="entry name" value="Voltage-gated potassium channels"/>
    <property type="match status" value="1"/>
</dbReference>
<dbReference type="InterPro" id="IPR014710">
    <property type="entry name" value="RmlC-like_jellyroll"/>
</dbReference>
<dbReference type="InterPro" id="IPR050818">
    <property type="entry name" value="KCNH_animal-type"/>
</dbReference>
<evidence type="ECO:0000256" key="1">
    <source>
        <dbReference type="ARBA" id="ARBA00004141"/>
    </source>
</evidence>
<dbReference type="EMBL" id="HBGW01074286">
    <property type="protein sequence ID" value="CAD9625232.1"/>
    <property type="molecule type" value="Transcribed_RNA"/>
</dbReference>
<dbReference type="PANTHER" id="PTHR10217">
    <property type="entry name" value="VOLTAGE AND LIGAND GATED POTASSIUM CHANNEL"/>
    <property type="match status" value="1"/>
</dbReference>
<comment type="subcellular location">
    <subcellularLocation>
        <location evidence="1">Membrane</location>
        <topology evidence="1">Multi-pass membrane protein</topology>
    </subcellularLocation>
</comment>